<name>A0A2V1IKG5_9BACT</name>
<evidence type="ECO:0000313" key="3">
    <source>
        <dbReference type="Proteomes" id="UP000244905"/>
    </source>
</evidence>
<protein>
    <submittedName>
        <fullName evidence="2">Uncharacterized protein</fullName>
    </submittedName>
</protein>
<feature type="transmembrane region" description="Helical" evidence="1">
    <location>
        <begin position="144"/>
        <end position="162"/>
    </location>
</feature>
<dbReference type="AlphaFoldDB" id="A0A2V1IKG5"/>
<feature type="transmembrane region" description="Helical" evidence="1">
    <location>
        <begin position="191"/>
        <end position="215"/>
    </location>
</feature>
<keyword evidence="1" id="KW-0472">Membrane</keyword>
<organism evidence="2 3">
    <name type="scientific">Duncaniella muris</name>
    <dbReference type="NCBI Taxonomy" id="2094150"/>
    <lineage>
        <taxon>Bacteria</taxon>
        <taxon>Pseudomonadati</taxon>
        <taxon>Bacteroidota</taxon>
        <taxon>Bacteroidia</taxon>
        <taxon>Bacteroidales</taxon>
        <taxon>Muribaculaceae</taxon>
        <taxon>Duncaniella</taxon>
    </lineage>
</organism>
<gene>
    <name evidence="2" type="ORF">C5O23_12740</name>
</gene>
<feature type="transmembrane region" description="Helical" evidence="1">
    <location>
        <begin position="16"/>
        <end position="39"/>
    </location>
</feature>
<dbReference type="EMBL" id="PUEC01000041">
    <property type="protein sequence ID" value="PWB00463.1"/>
    <property type="molecule type" value="Genomic_DNA"/>
</dbReference>
<evidence type="ECO:0000256" key="1">
    <source>
        <dbReference type="SAM" id="Phobius"/>
    </source>
</evidence>
<reference evidence="3" key="1">
    <citation type="submission" date="2018-02" db="EMBL/GenBank/DDBJ databases">
        <authorList>
            <person name="Clavel T."/>
            <person name="Strowig T."/>
        </authorList>
    </citation>
    <scope>NUCLEOTIDE SEQUENCE [LARGE SCALE GENOMIC DNA]</scope>
    <source>
        <strain evidence="3">DSM 103720</strain>
    </source>
</reference>
<evidence type="ECO:0000313" key="2">
    <source>
        <dbReference type="EMBL" id="PWB00463.1"/>
    </source>
</evidence>
<comment type="caution">
    <text evidence="2">The sequence shown here is derived from an EMBL/GenBank/DDBJ whole genome shotgun (WGS) entry which is preliminary data.</text>
</comment>
<sequence>MERALIFKEWVKTRMVFFISLGLAVCIGLYTVAMMNRLIELKGVEHLWLIMLLKDNTFIDMIKYVPLLVGLAVGVAQMAPEMAQKRLKLTLHLPYPQRRLVGLMLLTGLVELLTIYFVQALIIMVYDFRILPSELVVRVMLTTLPWYFAGFTAYLFVTAVCLEGTWKRRIVLSLLAIAVLMMYFLQPAPEAYNGMLILIIITVVLLTVLSFGSIIRFKEGRQD</sequence>
<keyword evidence="1" id="KW-0812">Transmembrane</keyword>
<feature type="transmembrane region" description="Helical" evidence="1">
    <location>
        <begin position="169"/>
        <end position="185"/>
    </location>
</feature>
<dbReference type="Proteomes" id="UP000244905">
    <property type="component" value="Unassembled WGS sequence"/>
</dbReference>
<dbReference type="GeneID" id="82527189"/>
<keyword evidence="3" id="KW-1185">Reference proteome</keyword>
<keyword evidence="1" id="KW-1133">Transmembrane helix</keyword>
<accession>A0A2V1IKG5</accession>
<feature type="transmembrane region" description="Helical" evidence="1">
    <location>
        <begin position="100"/>
        <end position="124"/>
    </location>
</feature>
<dbReference type="RefSeq" id="WP_107033305.1">
    <property type="nucleotide sequence ID" value="NZ_CAOLYA010000006.1"/>
</dbReference>
<feature type="transmembrane region" description="Helical" evidence="1">
    <location>
        <begin position="61"/>
        <end position="79"/>
    </location>
</feature>
<proteinExistence type="predicted"/>